<dbReference type="PRINTS" id="PR01008">
    <property type="entry name" value="FLGLRINGFLGH"/>
</dbReference>
<feature type="region of interest" description="Disordered" evidence="9">
    <location>
        <begin position="134"/>
        <end position="164"/>
    </location>
</feature>
<sequence>MASPSRRILFAFAENFAMTELLRSRLLQTIATLGAAGAIVLGTPKQLIAQAPPTGQAAGQTAGAAATGAAPAAANAAPGVPPAPTIVPRTSWTADRRAFAVGDIITVLVDDYTITTAVKENVSSDTRTRGLSVNARMPESSKSVGIDSRNAADQTQRGQARRENRFQNELSVRVVAVGQNGLLQVKGSKIIDVDKSKQDIVFTGWVRAQDISVANLVESSRVADLQIGYASPGPLGKPKQGILTKVLGALWP</sequence>
<evidence type="ECO:0000256" key="5">
    <source>
        <dbReference type="ARBA" id="ARBA00022729"/>
    </source>
</evidence>
<proteinExistence type="inferred from homology"/>
<name>A0A3D4V3S7_9BACT</name>
<evidence type="ECO:0000256" key="4">
    <source>
        <dbReference type="ARBA" id="ARBA00006929"/>
    </source>
</evidence>
<evidence type="ECO:0000256" key="1">
    <source>
        <dbReference type="ARBA" id="ARBA00002591"/>
    </source>
</evidence>
<evidence type="ECO:0000313" key="10">
    <source>
        <dbReference type="EMBL" id="HCT55761.1"/>
    </source>
</evidence>
<dbReference type="GO" id="GO:0009427">
    <property type="term" value="C:bacterial-type flagellum basal body, distal rod, L ring"/>
    <property type="evidence" value="ECO:0007669"/>
    <property type="project" value="InterPro"/>
</dbReference>
<keyword evidence="7" id="KW-0975">Bacterial flagellum</keyword>
<keyword evidence="10" id="KW-0282">Flagellum</keyword>
<evidence type="ECO:0000256" key="8">
    <source>
        <dbReference type="ARBA" id="ARBA00023237"/>
    </source>
</evidence>
<keyword evidence="5" id="KW-0732">Signal</keyword>
<evidence type="ECO:0000256" key="6">
    <source>
        <dbReference type="ARBA" id="ARBA00023136"/>
    </source>
</evidence>
<comment type="caution">
    <text evidence="10">The sequence shown here is derived from an EMBL/GenBank/DDBJ whole genome shotgun (WGS) entry which is preliminary data.</text>
</comment>
<keyword evidence="8" id="KW-0998">Cell outer membrane</keyword>
<evidence type="ECO:0000256" key="9">
    <source>
        <dbReference type="SAM" id="MobiDB-lite"/>
    </source>
</evidence>
<comment type="similarity">
    <text evidence="4">Belongs to the FlgH family.</text>
</comment>
<organism evidence="10 11">
    <name type="scientific">Gemmatimonas aurantiaca</name>
    <dbReference type="NCBI Taxonomy" id="173480"/>
    <lineage>
        <taxon>Bacteria</taxon>
        <taxon>Pseudomonadati</taxon>
        <taxon>Gemmatimonadota</taxon>
        <taxon>Gemmatimonadia</taxon>
        <taxon>Gemmatimonadales</taxon>
        <taxon>Gemmatimonadaceae</taxon>
        <taxon>Gemmatimonas</taxon>
    </lineage>
</organism>
<dbReference type="EMBL" id="DPIY01000001">
    <property type="protein sequence ID" value="HCT55761.1"/>
    <property type="molecule type" value="Genomic_DNA"/>
</dbReference>
<comment type="function">
    <text evidence="1">Assembles around the rod to form the L-ring and probably protects the motor/basal body from shearing forces during rotation.</text>
</comment>
<evidence type="ECO:0000313" key="11">
    <source>
        <dbReference type="Proteomes" id="UP000264071"/>
    </source>
</evidence>
<dbReference type="PANTHER" id="PTHR34933">
    <property type="entry name" value="FLAGELLAR L-RING PROTEIN"/>
    <property type="match status" value="1"/>
</dbReference>
<dbReference type="InterPro" id="IPR000527">
    <property type="entry name" value="Flag_Lring"/>
</dbReference>
<comment type="subcellular location">
    <subcellularLocation>
        <location evidence="2">Bacterial flagellum basal body</location>
    </subcellularLocation>
    <subcellularLocation>
        <location evidence="3">Cell outer membrane</location>
    </subcellularLocation>
</comment>
<protein>
    <submittedName>
        <fullName evidence="10">Flagellar basal body L-ring protein FlgH</fullName>
    </submittedName>
</protein>
<dbReference type="AlphaFoldDB" id="A0A3D4V3S7"/>
<dbReference type="PANTHER" id="PTHR34933:SF1">
    <property type="entry name" value="FLAGELLAR L-RING PROTEIN"/>
    <property type="match status" value="1"/>
</dbReference>
<evidence type="ECO:0000256" key="3">
    <source>
        <dbReference type="ARBA" id="ARBA00004442"/>
    </source>
</evidence>
<dbReference type="GO" id="GO:0009279">
    <property type="term" value="C:cell outer membrane"/>
    <property type="evidence" value="ECO:0007669"/>
    <property type="project" value="UniProtKB-SubCell"/>
</dbReference>
<keyword evidence="10" id="KW-0969">Cilium</keyword>
<reference evidence="10 11" key="1">
    <citation type="journal article" date="2018" name="Nat. Biotechnol.">
        <title>A standardized bacterial taxonomy based on genome phylogeny substantially revises the tree of life.</title>
        <authorList>
            <person name="Parks D.H."/>
            <person name="Chuvochina M."/>
            <person name="Waite D.W."/>
            <person name="Rinke C."/>
            <person name="Skarshewski A."/>
            <person name="Chaumeil P.A."/>
            <person name="Hugenholtz P."/>
        </authorList>
    </citation>
    <scope>NUCLEOTIDE SEQUENCE [LARGE SCALE GENOMIC DNA]</scope>
    <source>
        <strain evidence="10">UBA8844</strain>
    </source>
</reference>
<accession>A0A3D4V3S7</accession>
<evidence type="ECO:0000256" key="7">
    <source>
        <dbReference type="ARBA" id="ARBA00023143"/>
    </source>
</evidence>
<dbReference type="GO" id="GO:0003774">
    <property type="term" value="F:cytoskeletal motor activity"/>
    <property type="evidence" value="ECO:0007669"/>
    <property type="project" value="InterPro"/>
</dbReference>
<keyword evidence="6" id="KW-0472">Membrane</keyword>
<keyword evidence="10" id="KW-0966">Cell projection</keyword>
<evidence type="ECO:0000256" key="2">
    <source>
        <dbReference type="ARBA" id="ARBA00004117"/>
    </source>
</evidence>
<dbReference type="Pfam" id="PF02107">
    <property type="entry name" value="FlgH"/>
    <property type="match status" value="1"/>
</dbReference>
<dbReference type="Proteomes" id="UP000264071">
    <property type="component" value="Unassembled WGS sequence"/>
</dbReference>
<gene>
    <name evidence="10" type="ORF">DGD08_00970</name>
</gene>
<dbReference type="GO" id="GO:0071973">
    <property type="term" value="P:bacterial-type flagellum-dependent cell motility"/>
    <property type="evidence" value="ECO:0007669"/>
    <property type="project" value="InterPro"/>
</dbReference>